<evidence type="ECO:0000313" key="3">
    <source>
        <dbReference type="Proteomes" id="UP000245765"/>
    </source>
</evidence>
<proteinExistence type="predicted"/>
<comment type="caution">
    <text evidence="2">The sequence shown here is derived from an EMBL/GenBank/DDBJ whole genome shotgun (WGS) entry which is preliminary data.</text>
</comment>
<name>A0A317FBU2_9PROT</name>
<evidence type="ECO:0000256" key="1">
    <source>
        <dbReference type="SAM" id="MobiDB-lite"/>
    </source>
</evidence>
<dbReference type="RefSeq" id="WP_109872631.1">
    <property type="nucleotide sequence ID" value="NZ_QGNA01000005.1"/>
</dbReference>
<evidence type="ECO:0000313" key="2">
    <source>
        <dbReference type="EMBL" id="PWS34988.1"/>
    </source>
</evidence>
<protein>
    <submittedName>
        <fullName evidence="2">Uncharacterized protein</fullName>
    </submittedName>
</protein>
<gene>
    <name evidence="2" type="ORF">DFH01_21895</name>
</gene>
<feature type="compositionally biased region" description="Pro residues" evidence="1">
    <location>
        <begin position="12"/>
        <end position="21"/>
    </location>
</feature>
<dbReference type="AlphaFoldDB" id="A0A317FBU2"/>
<feature type="region of interest" description="Disordered" evidence="1">
    <location>
        <begin position="1"/>
        <end position="26"/>
    </location>
</feature>
<dbReference type="EMBL" id="QGNA01000005">
    <property type="protein sequence ID" value="PWS34988.1"/>
    <property type="molecule type" value="Genomic_DNA"/>
</dbReference>
<organism evidence="2 3">
    <name type="scientific">Falsiroseomonas bella</name>
    <dbReference type="NCBI Taxonomy" id="2184016"/>
    <lineage>
        <taxon>Bacteria</taxon>
        <taxon>Pseudomonadati</taxon>
        <taxon>Pseudomonadota</taxon>
        <taxon>Alphaproteobacteria</taxon>
        <taxon>Acetobacterales</taxon>
        <taxon>Roseomonadaceae</taxon>
        <taxon>Falsiroseomonas</taxon>
    </lineage>
</organism>
<accession>A0A317FBU2</accession>
<dbReference type="Proteomes" id="UP000245765">
    <property type="component" value="Unassembled WGS sequence"/>
</dbReference>
<keyword evidence="3" id="KW-1185">Reference proteome</keyword>
<dbReference type="OrthoDB" id="5769175at2"/>
<sequence>MDISALFTRPPGAAPQAPPSVGPDGYEPIPGDITFAEFLAGLNPLHHLPVVGTIYRAVTGDRIPPPMRVLGGALFGGPVGMLSSAVMAAIEEFRAAEPAAPSSTLARNGDHHASG</sequence>
<reference evidence="3" key="1">
    <citation type="submission" date="2018-05" db="EMBL/GenBank/DDBJ databases">
        <authorList>
            <person name="Du Z."/>
            <person name="Wang X."/>
        </authorList>
    </citation>
    <scope>NUCLEOTIDE SEQUENCE [LARGE SCALE GENOMIC DNA]</scope>
    <source>
        <strain evidence="3">CQN31</strain>
    </source>
</reference>